<dbReference type="AlphaFoldDB" id="A0A8I2YVC0"/>
<accession>A0A8I2YVC0</accession>
<dbReference type="EMBL" id="JAGFBS010000009">
    <property type="protein sequence ID" value="KAG6377548.1"/>
    <property type="molecule type" value="Genomic_DNA"/>
</dbReference>
<evidence type="ECO:0000313" key="2">
    <source>
        <dbReference type="Proteomes" id="UP000683000"/>
    </source>
</evidence>
<sequence>MHCSTFQHGNGPKHQITDPTLQAETLVEAALDNLESTGALQHSNRMTISELLNLAIEAHNIFDATDEDIYEAVMDVKMLQEQSAVSGAGDDDPDEVVEPAPTWSEAIRAALLLRRYMNLKDLNDPFARKLEAMLGLFGQQTCRTEMEGTRHEEYYRISTL</sequence>
<dbReference type="Proteomes" id="UP000683000">
    <property type="component" value="Unassembled WGS sequence"/>
</dbReference>
<reference evidence="1" key="1">
    <citation type="submission" date="2021-03" db="EMBL/GenBank/DDBJ databases">
        <title>Evolutionary innovations through gain and loss of genes in the ectomycorrhizal Boletales.</title>
        <authorList>
            <person name="Wu G."/>
            <person name="Miyauchi S."/>
            <person name="Morin E."/>
            <person name="Yang Z.-L."/>
            <person name="Xu J."/>
            <person name="Martin F.M."/>
        </authorList>
    </citation>
    <scope>NUCLEOTIDE SEQUENCE</scope>
    <source>
        <strain evidence="1">BR01</strain>
    </source>
</reference>
<organism evidence="1 2">
    <name type="scientific">Boletus reticuloceps</name>
    <dbReference type="NCBI Taxonomy" id="495285"/>
    <lineage>
        <taxon>Eukaryota</taxon>
        <taxon>Fungi</taxon>
        <taxon>Dikarya</taxon>
        <taxon>Basidiomycota</taxon>
        <taxon>Agaricomycotina</taxon>
        <taxon>Agaricomycetes</taxon>
        <taxon>Agaricomycetidae</taxon>
        <taxon>Boletales</taxon>
        <taxon>Boletineae</taxon>
        <taxon>Boletaceae</taxon>
        <taxon>Boletoideae</taxon>
        <taxon>Boletus</taxon>
    </lineage>
</organism>
<gene>
    <name evidence="1" type="ORF">JVT61DRAFT_15363</name>
</gene>
<name>A0A8I2YVC0_9AGAM</name>
<protein>
    <submittedName>
        <fullName evidence="1">Uncharacterized protein</fullName>
    </submittedName>
</protein>
<dbReference type="OrthoDB" id="162969at2759"/>
<keyword evidence="2" id="KW-1185">Reference proteome</keyword>
<proteinExistence type="predicted"/>
<evidence type="ECO:0000313" key="1">
    <source>
        <dbReference type="EMBL" id="KAG6377548.1"/>
    </source>
</evidence>
<comment type="caution">
    <text evidence="1">The sequence shown here is derived from an EMBL/GenBank/DDBJ whole genome shotgun (WGS) entry which is preliminary data.</text>
</comment>